<evidence type="ECO:0000313" key="3">
    <source>
        <dbReference type="Proteomes" id="UP001445076"/>
    </source>
</evidence>
<comment type="caution">
    <text evidence="2">The sequence shown here is derived from an EMBL/GenBank/DDBJ whole genome shotgun (WGS) entry which is preliminary data.</text>
</comment>
<accession>A0AAW0XBU4</accession>
<organism evidence="2 3">
    <name type="scientific">Cherax quadricarinatus</name>
    <name type="common">Australian red claw crayfish</name>
    <dbReference type="NCBI Taxonomy" id="27406"/>
    <lineage>
        <taxon>Eukaryota</taxon>
        <taxon>Metazoa</taxon>
        <taxon>Ecdysozoa</taxon>
        <taxon>Arthropoda</taxon>
        <taxon>Crustacea</taxon>
        <taxon>Multicrustacea</taxon>
        <taxon>Malacostraca</taxon>
        <taxon>Eumalacostraca</taxon>
        <taxon>Eucarida</taxon>
        <taxon>Decapoda</taxon>
        <taxon>Pleocyemata</taxon>
        <taxon>Astacidea</taxon>
        <taxon>Parastacoidea</taxon>
        <taxon>Parastacidae</taxon>
        <taxon>Cherax</taxon>
    </lineage>
</organism>
<sequence>MPRVLRGIIATVTSQPSRLGLSQPSRPGLSQPARPGTWSQPACQTWYLVSASLPDLVSRYKINSFHRSTQFFSELFSYLLTLSFLIFKKSIYSFIWTGFINNNINVTSHIIKH</sequence>
<evidence type="ECO:0000313" key="2">
    <source>
        <dbReference type="EMBL" id="KAK8735554.1"/>
    </source>
</evidence>
<feature type="region of interest" description="Disordered" evidence="1">
    <location>
        <begin position="17"/>
        <end position="39"/>
    </location>
</feature>
<proteinExistence type="predicted"/>
<keyword evidence="3" id="KW-1185">Reference proteome</keyword>
<protein>
    <submittedName>
        <fullName evidence="2">Uncharacterized protein</fullName>
    </submittedName>
</protein>
<reference evidence="2 3" key="1">
    <citation type="journal article" date="2024" name="BMC Genomics">
        <title>Genome assembly of redclaw crayfish (Cherax quadricarinatus) provides insights into its immune adaptation and hypoxia tolerance.</title>
        <authorList>
            <person name="Liu Z."/>
            <person name="Zheng J."/>
            <person name="Li H."/>
            <person name="Fang K."/>
            <person name="Wang S."/>
            <person name="He J."/>
            <person name="Zhou D."/>
            <person name="Weng S."/>
            <person name="Chi M."/>
            <person name="Gu Z."/>
            <person name="He J."/>
            <person name="Li F."/>
            <person name="Wang M."/>
        </authorList>
    </citation>
    <scope>NUCLEOTIDE SEQUENCE [LARGE SCALE GENOMIC DNA]</scope>
    <source>
        <strain evidence="2">ZL_2023a</strain>
    </source>
</reference>
<dbReference type="AlphaFoldDB" id="A0AAW0XBU4"/>
<dbReference type="Proteomes" id="UP001445076">
    <property type="component" value="Unassembled WGS sequence"/>
</dbReference>
<name>A0AAW0XBU4_CHEQU</name>
<gene>
    <name evidence="2" type="ORF">OTU49_005437</name>
</gene>
<dbReference type="EMBL" id="JARKIK010000047">
    <property type="protein sequence ID" value="KAK8735554.1"/>
    <property type="molecule type" value="Genomic_DNA"/>
</dbReference>
<evidence type="ECO:0000256" key="1">
    <source>
        <dbReference type="SAM" id="MobiDB-lite"/>
    </source>
</evidence>